<sequence>MRAFHYSWWSFFIAFFIWFSIAPLLPEVRITLDLTKQEVWLSNIIAVSGDIVMRFVFGSLTDQWGARVLMGGVLMAASIPTACTGLVNSLTGLCFLRLFIGCAGSTFVMCQCWSTRMFTKEIVGTANALVGGWGNVGGGVTQIVMGTALFPLFRDVVYGDDPETAAEKAWRTVCIVPAVVAFATGVIVILTSEDCPEGNYKQLIKEGKMTPVSASASLRQGAININTWLLYIQYGCCFGVELTMNNAAASYFVDKFDLPIATASAIASIFGFMNIFARGLGGFTSDKMNDKMGMKGRIWTQMILLLLEGICIIIFALMDSLWAAILLLTIFSIFVQGAEGSTYGIVPYVNPAAPGAVSGIVGAGGPSGAVAFGMGFLFLSKTTHAYFLMGGLVIVSSFSCLLINIKGHGGILLKSNDALPMTTLIVPVADEEDAKKLDKDDDDAEPTELKL</sequence>
<evidence type="ECO:0000313" key="7">
    <source>
        <dbReference type="EMBL" id="OEU07314.1"/>
    </source>
</evidence>
<evidence type="ECO:0000313" key="8">
    <source>
        <dbReference type="Proteomes" id="UP000095751"/>
    </source>
</evidence>
<proteinExistence type="inferred from homology"/>
<keyword evidence="5 6" id="KW-0472">Membrane</keyword>
<evidence type="ECO:0000256" key="1">
    <source>
        <dbReference type="ARBA" id="ARBA00004141"/>
    </source>
</evidence>
<evidence type="ECO:0000256" key="6">
    <source>
        <dbReference type="SAM" id="Phobius"/>
    </source>
</evidence>
<gene>
    <name evidence="7" type="ORF">FRACYDRAFT_174569</name>
</gene>
<feature type="transmembrane region" description="Helical" evidence="6">
    <location>
        <begin position="385"/>
        <end position="405"/>
    </location>
</feature>
<protein>
    <submittedName>
        <fullName evidence="7">Nitrate transporter</fullName>
    </submittedName>
</protein>
<evidence type="ECO:0000256" key="5">
    <source>
        <dbReference type="ARBA" id="ARBA00023136"/>
    </source>
</evidence>
<dbReference type="GO" id="GO:0016020">
    <property type="term" value="C:membrane"/>
    <property type="evidence" value="ECO:0007669"/>
    <property type="project" value="UniProtKB-SubCell"/>
</dbReference>
<feature type="transmembrane region" description="Helical" evidence="6">
    <location>
        <begin position="358"/>
        <end position="379"/>
    </location>
</feature>
<organism evidence="7 8">
    <name type="scientific">Fragilariopsis cylindrus CCMP1102</name>
    <dbReference type="NCBI Taxonomy" id="635003"/>
    <lineage>
        <taxon>Eukaryota</taxon>
        <taxon>Sar</taxon>
        <taxon>Stramenopiles</taxon>
        <taxon>Ochrophyta</taxon>
        <taxon>Bacillariophyta</taxon>
        <taxon>Bacillariophyceae</taxon>
        <taxon>Bacillariophycidae</taxon>
        <taxon>Bacillariales</taxon>
        <taxon>Bacillariaceae</taxon>
        <taxon>Fragilariopsis</taxon>
    </lineage>
</organism>
<keyword evidence="8" id="KW-1185">Reference proteome</keyword>
<dbReference type="InParanoid" id="A0A1E7EN89"/>
<feature type="transmembrane region" description="Helical" evidence="6">
    <location>
        <begin position="69"/>
        <end position="87"/>
    </location>
</feature>
<feature type="transmembrane region" description="Helical" evidence="6">
    <location>
        <begin position="94"/>
        <end position="116"/>
    </location>
</feature>
<feature type="transmembrane region" description="Helical" evidence="6">
    <location>
        <begin position="136"/>
        <end position="157"/>
    </location>
</feature>
<dbReference type="GO" id="GO:0015112">
    <property type="term" value="F:nitrate transmembrane transporter activity"/>
    <property type="evidence" value="ECO:0007669"/>
    <property type="project" value="InterPro"/>
</dbReference>
<keyword evidence="3 6" id="KW-0812">Transmembrane</keyword>
<evidence type="ECO:0000256" key="4">
    <source>
        <dbReference type="ARBA" id="ARBA00022989"/>
    </source>
</evidence>
<dbReference type="EMBL" id="KV784386">
    <property type="protein sequence ID" value="OEU07314.1"/>
    <property type="molecule type" value="Genomic_DNA"/>
</dbReference>
<name>A0A1E7EN89_9STRA</name>
<accession>A0A1E7EN89</accession>
<dbReference type="Pfam" id="PF07690">
    <property type="entry name" value="MFS_1"/>
    <property type="match status" value="1"/>
</dbReference>
<reference evidence="7 8" key="1">
    <citation type="submission" date="2016-09" db="EMBL/GenBank/DDBJ databases">
        <title>Extensive genetic diversity and differential bi-allelic expression allows diatom success in the polar Southern Ocean.</title>
        <authorList>
            <consortium name="DOE Joint Genome Institute"/>
            <person name="Mock T."/>
            <person name="Otillar R.P."/>
            <person name="Strauss J."/>
            <person name="Dupont C."/>
            <person name="Frickenhaus S."/>
            <person name="Maumus F."/>
            <person name="Mcmullan M."/>
            <person name="Sanges R."/>
            <person name="Schmutz J."/>
            <person name="Toseland A."/>
            <person name="Valas R."/>
            <person name="Veluchamy A."/>
            <person name="Ward B.J."/>
            <person name="Allen A."/>
            <person name="Barry K."/>
            <person name="Falciatore A."/>
            <person name="Ferrante M."/>
            <person name="Fortunato A.E."/>
            <person name="Gloeckner G."/>
            <person name="Gruber A."/>
            <person name="Hipkin R."/>
            <person name="Janech M."/>
            <person name="Kroth P."/>
            <person name="Leese F."/>
            <person name="Lindquist E."/>
            <person name="Lyon B.R."/>
            <person name="Martin J."/>
            <person name="Mayer C."/>
            <person name="Parker M."/>
            <person name="Quesneville H."/>
            <person name="Raymond J."/>
            <person name="Uhlig C."/>
            <person name="Valentin K.U."/>
            <person name="Worden A.Z."/>
            <person name="Armbrust E.V."/>
            <person name="Bowler C."/>
            <person name="Green B."/>
            <person name="Moulton V."/>
            <person name="Van Oosterhout C."/>
            <person name="Grigoriev I."/>
        </authorList>
    </citation>
    <scope>NUCLEOTIDE SEQUENCE [LARGE SCALE GENOMIC DNA]</scope>
    <source>
        <strain evidence="7 8">CCMP1102</strain>
    </source>
</reference>
<dbReference type="SUPFAM" id="SSF103473">
    <property type="entry name" value="MFS general substrate transporter"/>
    <property type="match status" value="1"/>
</dbReference>
<dbReference type="AlphaFoldDB" id="A0A1E7EN89"/>
<feature type="transmembrane region" description="Helical" evidence="6">
    <location>
        <begin position="258"/>
        <end position="277"/>
    </location>
</feature>
<dbReference type="Gene3D" id="1.20.1250.20">
    <property type="entry name" value="MFS general substrate transporter like domains"/>
    <property type="match status" value="2"/>
</dbReference>
<comment type="similarity">
    <text evidence="2">Belongs to the major facilitator superfamily. Nitrate/nitrite porter (TC 2.A.1.8) family.</text>
</comment>
<keyword evidence="4 6" id="KW-1133">Transmembrane helix</keyword>
<dbReference type="InterPro" id="IPR044772">
    <property type="entry name" value="NO3_transporter"/>
</dbReference>
<dbReference type="InterPro" id="IPR036259">
    <property type="entry name" value="MFS_trans_sf"/>
</dbReference>
<evidence type="ECO:0000256" key="2">
    <source>
        <dbReference type="ARBA" id="ARBA00008432"/>
    </source>
</evidence>
<feature type="transmembrane region" description="Helical" evidence="6">
    <location>
        <begin position="169"/>
        <end position="190"/>
    </location>
</feature>
<dbReference type="OrthoDB" id="434240at2759"/>
<dbReference type="Proteomes" id="UP000095751">
    <property type="component" value="Unassembled WGS sequence"/>
</dbReference>
<feature type="transmembrane region" description="Helical" evidence="6">
    <location>
        <begin position="298"/>
        <end position="318"/>
    </location>
</feature>
<evidence type="ECO:0000256" key="3">
    <source>
        <dbReference type="ARBA" id="ARBA00022692"/>
    </source>
</evidence>
<dbReference type="PANTHER" id="PTHR23515">
    <property type="entry name" value="HIGH-AFFINITY NITRATE TRANSPORTER 2.3"/>
    <property type="match status" value="1"/>
</dbReference>
<comment type="subcellular location">
    <subcellularLocation>
        <location evidence="1">Membrane</location>
        <topology evidence="1">Multi-pass membrane protein</topology>
    </subcellularLocation>
</comment>
<feature type="transmembrane region" description="Helical" evidence="6">
    <location>
        <begin position="38"/>
        <end position="57"/>
    </location>
</feature>
<dbReference type="InterPro" id="IPR011701">
    <property type="entry name" value="MFS"/>
</dbReference>
<feature type="transmembrane region" description="Helical" evidence="6">
    <location>
        <begin position="6"/>
        <end position="26"/>
    </location>
</feature>
<dbReference type="KEGG" id="fcy:FRACYDRAFT_174569"/>